<dbReference type="InterPro" id="IPR028630">
    <property type="entry name" value="Sigma70_RpoD"/>
</dbReference>
<dbReference type="Gene3D" id="1.10.601.10">
    <property type="entry name" value="RNA Polymerase Primary Sigma Factor"/>
    <property type="match status" value="2"/>
</dbReference>
<keyword evidence="4 6" id="KW-0238">DNA-binding</keyword>
<dbReference type="FunFam" id="1.10.10.10:FF:000002">
    <property type="entry name" value="RNA polymerase sigma factor SigA"/>
    <property type="match status" value="1"/>
</dbReference>
<reference evidence="10" key="1">
    <citation type="journal article" date="2014" name="Int. J. Syst. Evol. Microbiol.">
        <title>Complete genome sequence of Corynebacterium casei LMG S-19264T (=DSM 44701T), isolated from a smear-ripened cheese.</title>
        <authorList>
            <consortium name="US DOE Joint Genome Institute (JGI-PGF)"/>
            <person name="Walter F."/>
            <person name="Albersmeier A."/>
            <person name="Kalinowski J."/>
            <person name="Ruckert C."/>
        </authorList>
    </citation>
    <scope>NUCLEOTIDE SEQUENCE</scope>
    <source>
        <strain evidence="10">JCM 14719</strain>
    </source>
</reference>
<keyword evidence="3 6" id="KW-0731">Sigma factor</keyword>
<accession>A0A8J3BAI1</accession>
<keyword evidence="2 6" id="KW-0805">Transcription regulation</keyword>
<dbReference type="InterPro" id="IPR013325">
    <property type="entry name" value="RNA_pol_sigma_r2"/>
</dbReference>
<dbReference type="InterPro" id="IPR036388">
    <property type="entry name" value="WH-like_DNA-bd_sf"/>
</dbReference>
<dbReference type="PRINTS" id="PR00046">
    <property type="entry name" value="SIGMA70FCT"/>
</dbReference>
<dbReference type="NCBIfam" id="TIGR02393">
    <property type="entry name" value="RpoD_Cterm"/>
    <property type="match status" value="1"/>
</dbReference>
<gene>
    <name evidence="6 10" type="primary">sigA</name>
    <name evidence="10" type="ORF">GCM10007043_12250</name>
</gene>
<evidence type="ECO:0000256" key="2">
    <source>
        <dbReference type="ARBA" id="ARBA00023015"/>
    </source>
</evidence>
<evidence type="ECO:0000259" key="9">
    <source>
        <dbReference type="PROSITE" id="PS00716"/>
    </source>
</evidence>
<dbReference type="Gene3D" id="1.10.220.120">
    <property type="entry name" value="Sigma-70 factor, region 1.1"/>
    <property type="match status" value="1"/>
</dbReference>
<dbReference type="SUPFAM" id="SSF88946">
    <property type="entry name" value="Sigma2 domain of RNA polymerase sigma factors"/>
    <property type="match status" value="1"/>
</dbReference>
<evidence type="ECO:0000256" key="4">
    <source>
        <dbReference type="ARBA" id="ARBA00023125"/>
    </source>
</evidence>
<protein>
    <recommendedName>
        <fullName evidence="6">RNA polymerase sigma factor SigA</fullName>
    </recommendedName>
</protein>
<feature type="domain" description="RNA polymerase sigma-70" evidence="8">
    <location>
        <begin position="170"/>
        <end position="183"/>
    </location>
</feature>
<dbReference type="PROSITE" id="PS00716">
    <property type="entry name" value="SIGMA70_2"/>
    <property type="match status" value="1"/>
</dbReference>
<dbReference type="EMBL" id="BMOF01000020">
    <property type="protein sequence ID" value="GGJ99749.1"/>
    <property type="molecule type" value="Genomic_DNA"/>
</dbReference>
<name>A0A8J3BAI1_9BACI</name>
<evidence type="ECO:0000259" key="8">
    <source>
        <dbReference type="PROSITE" id="PS00715"/>
    </source>
</evidence>
<comment type="function">
    <text evidence="6">Sigma factors are initiation factors that promote the attachment of RNA polymerase to specific initiation sites and are then released. This sigma factor is the primary sigma factor during exponential growth.</text>
</comment>
<dbReference type="InterPro" id="IPR050239">
    <property type="entry name" value="Sigma-70_RNA_pol_init_factors"/>
</dbReference>
<keyword evidence="11" id="KW-1185">Reference proteome</keyword>
<feature type="domain" description="RNA polymerase sigma-70" evidence="9">
    <location>
        <begin position="339"/>
        <end position="365"/>
    </location>
</feature>
<dbReference type="GO" id="GO:0003677">
    <property type="term" value="F:DNA binding"/>
    <property type="evidence" value="ECO:0007669"/>
    <property type="project" value="UniProtKB-UniRule"/>
</dbReference>
<evidence type="ECO:0000256" key="7">
    <source>
        <dbReference type="SAM" id="Coils"/>
    </source>
</evidence>
<evidence type="ECO:0000313" key="10">
    <source>
        <dbReference type="EMBL" id="GGJ99749.1"/>
    </source>
</evidence>
<feature type="DNA-binding region" description="H-T-H motif" evidence="6">
    <location>
        <begin position="340"/>
        <end position="359"/>
    </location>
</feature>
<feature type="coiled-coil region" evidence="7">
    <location>
        <begin position="301"/>
        <end position="328"/>
    </location>
</feature>
<dbReference type="InterPro" id="IPR014284">
    <property type="entry name" value="RNA_pol_sigma-70_dom"/>
</dbReference>
<dbReference type="FunFam" id="1.10.601.10:FF:000001">
    <property type="entry name" value="RNA polymerase sigma factor SigA"/>
    <property type="match status" value="1"/>
</dbReference>
<dbReference type="GO" id="GO:0005737">
    <property type="term" value="C:cytoplasm"/>
    <property type="evidence" value="ECO:0007669"/>
    <property type="project" value="UniProtKB-SubCell"/>
</dbReference>
<comment type="subcellular location">
    <subcellularLocation>
        <location evidence="6">Cytoplasm</location>
    </subcellularLocation>
</comment>
<dbReference type="Proteomes" id="UP000637720">
    <property type="component" value="Unassembled WGS sequence"/>
</dbReference>
<dbReference type="RefSeq" id="WP_188817170.1">
    <property type="nucleotide sequence ID" value="NZ_BMOF01000020.1"/>
</dbReference>
<dbReference type="Pfam" id="PF04545">
    <property type="entry name" value="Sigma70_r4"/>
    <property type="match status" value="1"/>
</dbReference>
<dbReference type="PANTHER" id="PTHR30603">
    <property type="entry name" value="RNA POLYMERASE SIGMA FACTOR RPO"/>
    <property type="match status" value="1"/>
</dbReference>
<evidence type="ECO:0000256" key="1">
    <source>
        <dbReference type="ARBA" id="ARBA00022490"/>
    </source>
</evidence>
<dbReference type="NCBIfam" id="NF006666">
    <property type="entry name" value="PRK09210.1"/>
    <property type="match status" value="1"/>
</dbReference>
<dbReference type="InterPro" id="IPR042189">
    <property type="entry name" value="RNA_pol_sigma_70_r1_1_sf"/>
</dbReference>
<keyword evidence="1 6" id="KW-0963">Cytoplasm</keyword>
<dbReference type="NCBIfam" id="TIGR02937">
    <property type="entry name" value="sigma70-ECF"/>
    <property type="match status" value="1"/>
</dbReference>
<evidence type="ECO:0000256" key="5">
    <source>
        <dbReference type="ARBA" id="ARBA00023163"/>
    </source>
</evidence>
<dbReference type="InterPro" id="IPR007127">
    <property type="entry name" value="RNA_pol_sigma_70_r1_1"/>
</dbReference>
<feature type="region of interest" description="Sigma-70 factor domain-3" evidence="6">
    <location>
        <begin position="225"/>
        <end position="301"/>
    </location>
</feature>
<dbReference type="InterPro" id="IPR000943">
    <property type="entry name" value="RNA_pol_sigma70"/>
</dbReference>
<dbReference type="InterPro" id="IPR007627">
    <property type="entry name" value="RNA_pol_sigma70_r2"/>
</dbReference>
<feature type="short sequence motif" description="Interaction with polymerase core subunit RpoC" evidence="6">
    <location>
        <begin position="170"/>
        <end position="173"/>
    </location>
</feature>
<dbReference type="FunFam" id="1.10.10.10:FF:000004">
    <property type="entry name" value="RNA polymerase sigma factor SigA"/>
    <property type="match status" value="1"/>
</dbReference>
<dbReference type="Pfam" id="PF03979">
    <property type="entry name" value="Sigma70_r1_1"/>
    <property type="match status" value="1"/>
</dbReference>
<dbReference type="InterPro" id="IPR009042">
    <property type="entry name" value="RNA_pol_sigma70_r1_2"/>
</dbReference>
<evidence type="ECO:0000256" key="6">
    <source>
        <dbReference type="HAMAP-Rule" id="MF_00963"/>
    </source>
</evidence>
<evidence type="ECO:0000313" key="11">
    <source>
        <dbReference type="Proteomes" id="UP000637720"/>
    </source>
</evidence>
<dbReference type="Gene3D" id="1.10.10.10">
    <property type="entry name" value="Winged helix-like DNA-binding domain superfamily/Winged helix DNA-binding domain"/>
    <property type="match status" value="2"/>
</dbReference>
<dbReference type="PANTHER" id="PTHR30603:SF60">
    <property type="entry name" value="RNA POLYMERASE SIGMA FACTOR RPOD"/>
    <property type="match status" value="1"/>
</dbReference>
<dbReference type="InterPro" id="IPR012760">
    <property type="entry name" value="RNA_pol_sigma_RpoD_C"/>
</dbReference>
<comment type="subunit">
    <text evidence="6">Interacts transiently with the RNA polymerase catalytic core.</text>
</comment>
<dbReference type="InterPro" id="IPR007630">
    <property type="entry name" value="RNA_pol_sigma70_r4"/>
</dbReference>
<evidence type="ECO:0000256" key="3">
    <source>
        <dbReference type="ARBA" id="ARBA00023082"/>
    </source>
</evidence>
<dbReference type="FunFam" id="1.10.601.10:FF:000003">
    <property type="entry name" value="RNA polymerase sigma factor SigA"/>
    <property type="match status" value="1"/>
</dbReference>
<dbReference type="SUPFAM" id="SSF88659">
    <property type="entry name" value="Sigma3 and sigma4 domains of RNA polymerase sigma factors"/>
    <property type="match status" value="2"/>
</dbReference>
<dbReference type="AlphaFoldDB" id="A0A8J3BAI1"/>
<dbReference type="GO" id="GO:0016987">
    <property type="term" value="F:sigma factor activity"/>
    <property type="evidence" value="ECO:0007669"/>
    <property type="project" value="UniProtKB-UniRule"/>
</dbReference>
<proteinExistence type="inferred from homology"/>
<dbReference type="GO" id="GO:0006352">
    <property type="term" value="P:DNA-templated transcription initiation"/>
    <property type="evidence" value="ECO:0007669"/>
    <property type="project" value="UniProtKB-UniRule"/>
</dbReference>
<sequence>MAKGKEKGKEKKQRDEELTLEQVKEQLVELGKKRGELTYQEIMDRLSPFELDPEQIDEFYEYLNEQGIEVAGEAEEPIDLEGGDALDLDESLDYDDDLNLPADVKINDPVRMYLKEIGRVPLLTAEEEIELAKRIEQGDEEAKKRLAEANLRLVVSIAKRYVGRGMLFLDLIQEGNMGLIKAVEKFDYRKGYKFSTYATWWIRQAITRAIADQARTIRIPVHMVETINKLIRVSRQLLQELGREPTPEEIAKEMGMTPEKVREIMKIAQEPVSLETPIGEEDDSHLGDFIEDQDAPAPADAAAYELLKEQLEEVLSTLTEREENVLRLRFGLDDGRARTLEEVGKVFGVTRERIRQIEAKALRKLRHPSRSKRLKDFLE</sequence>
<dbReference type="Pfam" id="PF04539">
    <property type="entry name" value="Sigma70_r3"/>
    <property type="match status" value="1"/>
</dbReference>
<dbReference type="CDD" id="cd06171">
    <property type="entry name" value="Sigma70_r4"/>
    <property type="match status" value="1"/>
</dbReference>
<comment type="similarity">
    <text evidence="6">Belongs to the sigma-70 factor family. RpoD/SigA subfamily.</text>
</comment>
<dbReference type="HAMAP" id="MF_00963">
    <property type="entry name" value="Sigma70_RpoD_SigA"/>
    <property type="match status" value="1"/>
</dbReference>
<organism evidence="10 11">
    <name type="scientific">Calditerricola satsumensis</name>
    <dbReference type="NCBI Taxonomy" id="373054"/>
    <lineage>
        <taxon>Bacteria</taxon>
        <taxon>Bacillati</taxon>
        <taxon>Bacillota</taxon>
        <taxon>Bacilli</taxon>
        <taxon>Bacillales</taxon>
        <taxon>Bacillaceae</taxon>
        <taxon>Calditerricola</taxon>
    </lineage>
</organism>
<comment type="caution">
    <text evidence="10">The sequence shown here is derived from an EMBL/GenBank/DDBJ whole genome shotgun (WGS) entry which is preliminary data.</text>
</comment>
<keyword evidence="7" id="KW-0175">Coiled coil</keyword>
<dbReference type="InterPro" id="IPR013324">
    <property type="entry name" value="RNA_pol_sigma_r3/r4-like"/>
</dbReference>
<dbReference type="Pfam" id="PF04542">
    <property type="entry name" value="Sigma70_r2"/>
    <property type="match status" value="1"/>
</dbReference>
<reference evidence="10" key="2">
    <citation type="submission" date="2020-09" db="EMBL/GenBank/DDBJ databases">
        <authorList>
            <person name="Sun Q."/>
            <person name="Ohkuma M."/>
        </authorList>
    </citation>
    <scope>NUCLEOTIDE SEQUENCE</scope>
    <source>
        <strain evidence="10">JCM 14719</strain>
    </source>
</reference>
<feature type="region of interest" description="Sigma-70 factor domain-2" evidence="6">
    <location>
        <begin position="146"/>
        <end position="216"/>
    </location>
</feature>
<dbReference type="InterPro" id="IPR007624">
    <property type="entry name" value="RNA_pol_sigma70_r3"/>
</dbReference>
<dbReference type="PROSITE" id="PS00715">
    <property type="entry name" value="SIGMA70_1"/>
    <property type="match status" value="1"/>
</dbReference>
<keyword evidence="5 6" id="KW-0804">Transcription</keyword>
<dbReference type="Pfam" id="PF00140">
    <property type="entry name" value="Sigma70_r1_2"/>
    <property type="match status" value="1"/>
</dbReference>
<feature type="region of interest" description="Sigma-70 factor domain-4" evidence="6">
    <location>
        <begin position="314"/>
        <end position="367"/>
    </location>
</feature>